<dbReference type="Proteomes" id="UP000078561">
    <property type="component" value="Unassembled WGS sequence"/>
</dbReference>
<evidence type="ECO:0000259" key="3">
    <source>
        <dbReference type="PROSITE" id="PS50010"/>
    </source>
</evidence>
<dbReference type="SMART" id="SM00233">
    <property type="entry name" value="PH"/>
    <property type="match status" value="1"/>
</dbReference>
<dbReference type="InterPro" id="IPR000219">
    <property type="entry name" value="DH_dom"/>
</dbReference>
<organism evidence="4">
    <name type="scientific">Absidia glauca</name>
    <name type="common">Pin mould</name>
    <dbReference type="NCBI Taxonomy" id="4829"/>
    <lineage>
        <taxon>Eukaryota</taxon>
        <taxon>Fungi</taxon>
        <taxon>Fungi incertae sedis</taxon>
        <taxon>Mucoromycota</taxon>
        <taxon>Mucoromycotina</taxon>
        <taxon>Mucoromycetes</taxon>
        <taxon>Mucorales</taxon>
        <taxon>Cunninghamellaceae</taxon>
        <taxon>Absidia</taxon>
    </lineage>
</organism>
<dbReference type="EMBL" id="LT554888">
    <property type="protein sequence ID" value="SAM08111.1"/>
    <property type="molecule type" value="Genomic_DNA"/>
</dbReference>
<evidence type="ECO:0000259" key="2">
    <source>
        <dbReference type="PROSITE" id="PS50003"/>
    </source>
</evidence>
<dbReference type="InterPro" id="IPR035899">
    <property type="entry name" value="DBL_dom_sf"/>
</dbReference>
<evidence type="ECO:0000256" key="1">
    <source>
        <dbReference type="SAM" id="MobiDB-lite"/>
    </source>
</evidence>
<dbReference type="PROSITE" id="PS50003">
    <property type="entry name" value="PH_DOMAIN"/>
    <property type="match status" value="1"/>
</dbReference>
<dbReference type="InterPro" id="IPR001849">
    <property type="entry name" value="PH_domain"/>
</dbReference>
<dbReference type="STRING" id="4829.A0A163MS66"/>
<feature type="region of interest" description="Disordered" evidence="1">
    <location>
        <begin position="752"/>
        <end position="779"/>
    </location>
</feature>
<feature type="compositionally biased region" description="Polar residues" evidence="1">
    <location>
        <begin position="276"/>
        <end position="312"/>
    </location>
</feature>
<name>A0A163MS66_ABSGL</name>
<feature type="compositionally biased region" description="Basic and acidic residues" evidence="1">
    <location>
        <begin position="127"/>
        <end position="144"/>
    </location>
</feature>
<feature type="domain" description="PH" evidence="2">
    <location>
        <begin position="621"/>
        <end position="721"/>
    </location>
</feature>
<evidence type="ECO:0000313" key="4">
    <source>
        <dbReference type="EMBL" id="SAM08111.1"/>
    </source>
</evidence>
<evidence type="ECO:0008006" key="6">
    <source>
        <dbReference type="Google" id="ProtNLM"/>
    </source>
</evidence>
<gene>
    <name evidence="4" type="primary">ABSGL_13773.1 scaffold 14339</name>
</gene>
<dbReference type="CDD" id="cd00160">
    <property type="entry name" value="RhoGEF"/>
    <property type="match status" value="1"/>
</dbReference>
<dbReference type="InParanoid" id="A0A163MS66"/>
<feature type="domain" description="DH" evidence="3">
    <location>
        <begin position="389"/>
        <end position="588"/>
    </location>
</feature>
<feature type="compositionally biased region" description="Low complexity" evidence="1">
    <location>
        <begin position="757"/>
        <end position="771"/>
    </location>
</feature>
<dbReference type="Pfam" id="PF00621">
    <property type="entry name" value="RhoGEF"/>
    <property type="match status" value="1"/>
</dbReference>
<dbReference type="SUPFAM" id="SSF50729">
    <property type="entry name" value="PH domain-like"/>
    <property type="match status" value="1"/>
</dbReference>
<feature type="compositionally biased region" description="Polar residues" evidence="1">
    <location>
        <begin position="94"/>
        <end position="126"/>
    </location>
</feature>
<feature type="region of interest" description="Disordered" evidence="1">
    <location>
        <begin position="51"/>
        <end position="148"/>
    </location>
</feature>
<dbReference type="GO" id="GO:0005085">
    <property type="term" value="F:guanyl-nucleotide exchange factor activity"/>
    <property type="evidence" value="ECO:0007669"/>
    <property type="project" value="InterPro"/>
</dbReference>
<feature type="region of interest" description="Disordered" evidence="1">
    <location>
        <begin position="959"/>
        <end position="996"/>
    </location>
</feature>
<keyword evidence="5" id="KW-1185">Reference proteome</keyword>
<accession>A0A163MS66</accession>
<protein>
    <recommendedName>
        <fullName evidence="6">DH domain-containing protein</fullName>
    </recommendedName>
</protein>
<feature type="compositionally biased region" description="Low complexity" evidence="1">
    <location>
        <begin position="364"/>
        <end position="373"/>
    </location>
</feature>
<feature type="region of interest" description="Disordered" evidence="1">
    <location>
        <begin position="183"/>
        <end position="213"/>
    </location>
</feature>
<dbReference type="SUPFAM" id="SSF48065">
    <property type="entry name" value="DBL homology domain (DH-domain)"/>
    <property type="match status" value="1"/>
</dbReference>
<dbReference type="PANTHER" id="PTHR45818">
    <property type="entry name" value="PROTEIN VAV"/>
    <property type="match status" value="1"/>
</dbReference>
<feature type="compositionally biased region" description="Low complexity" evidence="1">
    <location>
        <begin position="53"/>
        <end position="63"/>
    </location>
</feature>
<dbReference type="OrthoDB" id="660555at2759"/>
<feature type="compositionally biased region" description="Low complexity" evidence="1">
    <location>
        <begin position="968"/>
        <end position="996"/>
    </location>
</feature>
<proteinExistence type="predicted"/>
<dbReference type="Gene3D" id="2.30.29.30">
    <property type="entry name" value="Pleckstrin-homology domain (PH domain)/Phosphotyrosine-binding domain (PTB)"/>
    <property type="match status" value="1"/>
</dbReference>
<dbReference type="GO" id="GO:0005737">
    <property type="term" value="C:cytoplasm"/>
    <property type="evidence" value="ECO:0007669"/>
    <property type="project" value="TreeGrafter"/>
</dbReference>
<dbReference type="PROSITE" id="PS50010">
    <property type="entry name" value="DH_2"/>
    <property type="match status" value="1"/>
</dbReference>
<dbReference type="InterPro" id="IPR011993">
    <property type="entry name" value="PH-like_dom_sf"/>
</dbReference>
<dbReference type="Gene3D" id="1.20.900.10">
    <property type="entry name" value="Dbl homology (DH) domain"/>
    <property type="match status" value="1"/>
</dbReference>
<dbReference type="SMART" id="SM00325">
    <property type="entry name" value="RhoGEF"/>
    <property type="match status" value="1"/>
</dbReference>
<dbReference type="PANTHER" id="PTHR45818:SF3">
    <property type="entry name" value="PROTEIN VAV"/>
    <property type="match status" value="1"/>
</dbReference>
<feature type="region of interest" description="Disordered" evidence="1">
    <location>
        <begin position="272"/>
        <end position="373"/>
    </location>
</feature>
<evidence type="ECO:0000313" key="5">
    <source>
        <dbReference type="Proteomes" id="UP000078561"/>
    </source>
</evidence>
<dbReference type="AlphaFoldDB" id="A0A163MS66"/>
<sequence>MTKELLHTKLNLFSSSNARASSENDFVASPPILESAPSEFEISIADKSSLGADSFPLSSSRRPSQSDDQESSRSIFSLNLRRRKPIKPRSSSSHQSIDGTATTKQQHASLLQGTDSTINSLSNNVSDVEKSPRNSNSKDFKDLTSETSSVEDPYYHHYRHLQQQTPLMSSNDIARITKALTSSSDQINSNGNNSNSSSSNNNVSNSNNSNFYTHEDTNLAVPANMNPVSRLLQYTEATLEACEVLGRTMVQNVDSTTIQSFLDNFISQHPLEQHSDYSPTKPSPISLSSDDQCNQISPSSTMTPGIQGNTAIPTPSTSSPPPFTSSPTSVITKKGSFSTKLKPSDRQQQQQQQQQHHIKYATPASASSSTSSLDLDRSRVTLDLSLSMRRKNAIKELMQTESKYLDDLRVLVTHFFEIIKDAKCISREDRKLIMRNGEAILRFQEKFAEALEYAHGYDHIKHQLSGSPNVKNIAQCFIRWGPRFDIYMDYCVGQDKAVDVYRHLLETNDAFSSLMEKTHGFLRVSLGFGLGSKLSFDDYLITPFQRVFRYRLMLQSISKTSKVGSEETVDLKRAQDVMHDIATRLNTAKSRLEAEKKTDLFLARLKSDWTIPRRWHSTLGPCVLIGTLEVRQVKDGRKPKRYGCALFGTYMIIVKAKKGKSYYEPRHWFPLRIFELENTEDADGSMTHAWKLYNEHYAIEFGAMCEQEKHIWLDELRKAIDESKAQYETHLWDTQNRGNVIEQLFVSSFDQVDGDKSQNSSPASNISSVTSPRSILSRQDSTTALKSARVSKLFFPHQQHTHTNRHKETAATTDDPIQCSTPSSFTLTTASDMAAVTTMYPNLKHLAASQGYQQQQPHYPNLKVPVLPIDTSLAPTNASQSSFLRHSQSSMNDLRDFFHSNVASKWSQRKYTQYQSRRVAVDAKFEDVSTTPILTARSQARQDRKGSFEQWRRRSTLADDTNNYHAYSQSQSSGLSSWGTPRSSSTPRSTGTPRYG</sequence>
<reference evidence="4" key="1">
    <citation type="submission" date="2016-04" db="EMBL/GenBank/DDBJ databases">
        <authorList>
            <person name="Evans L.H."/>
            <person name="Alamgir A."/>
            <person name="Owens N."/>
            <person name="Weber N.D."/>
            <person name="Virtaneva K."/>
            <person name="Barbian K."/>
            <person name="Babar A."/>
            <person name="Rosenke K."/>
        </authorList>
    </citation>
    <scope>NUCLEOTIDE SEQUENCE [LARGE SCALE GENOMIC DNA]</scope>
    <source>
        <strain evidence="4">CBS 101.48</strain>
    </source>
</reference>
<feature type="compositionally biased region" description="Low complexity" evidence="1">
    <location>
        <begin position="183"/>
        <end position="210"/>
    </location>
</feature>